<keyword evidence="6" id="KW-0769">Symport</keyword>
<dbReference type="Pfam" id="PF00209">
    <property type="entry name" value="SNF"/>
    <property type="match status" value="2"/>
</dbReference>
<accession>C8X3Q4</accession>
<organism evidence="8 9">
    <name type="scientific">Desulfohalobium retbaense (strain ATCC 49708 / DSM 5692 / JCM 16813 / HR100)</name>
    <dbReference type="NCBI Taxonomy" id="485915"/>
    <lineage>
        <taxon>Bacteria</taxon>
        <taxon>Pseudomonadati</taxon>
        <taxon>Thermodesulfobacteriota</taxon>
        <taxon>Desulfovibrionia</taxon>
        <taxon>Desulfovibrionales</taxon>
        <taxon>Desulfohalobiaceae</taxon>
        <taxon>Desulfohalobium</taxon>
    </lineage>
</organism>
<evidence type="ECO:0000256" key="5">
    <source>
        <dbReference type="ARBA" id="ARBA00023136"/>
    </source>
</evidence>
<feature type="transmembrane region" description="Helical" evidence="7">
    <location>
        <begin position="257"/>
        <end position="283"/>
    </location>
</feature>
<name>C8X3Q4_DESRD</name>
<evidence type="ECO:0000256" key="2">
    <source>
        <dbReference type="ARBA" id="ARBA00022448"/>
    </source>
</evidence>
<dbReference type="PROSITE" id="PS50267">
    <property type="entry name" value="NA_NEUROTRAN_SYMP_3"/>
    <property type="match status" value="1"/>
</dbReference>
<dbReference type="InterPro" id="IPR000175">
    <property type="entry name" value="Na/ntran_symport"/>
</dbReference>
<dbReference type="EMBL" id="CP001734">
    <property type="protein sequence ID" value="ACV69051.1"/>
    <property type="molecule type" value="Genomic_DNA"/>
</dbReference>
<dbReference type="PROSITE" id="PS00610">
    <property type="entry name" value="NA_NEUROTRAN_SYMP_1"/>
    <property type="match status" value="1"/>
</dbReference>
<reference evidence="8 9" key="2">
    <citation type="journal article" date="2010" name="Stand. Genomic Sci.">
        <title>Complete genome sequence of Desulfohalobium retbaense type strain (HR(100)).</title>
        <authorList>
            <person name="Spring S."/>
            <person name="Nolan M."/>
            <person name="Lapidus A."/>
            <person name="Glavina Del Rio T."/>
            <person name="Copeland A."/>
            <person name="Tice H."/>
            <person name="Cheng J.F."/>
            <person name="Lucas S."/>
            <person name="Land M."/>
            <person name="Chen F."/>
            <person name="Bruce D."/>
            <person name="Goodwin L."/>
            <person name="Pitluck S."/>
            <person name="Ivanova N."/>
            <person name="Mavromatis K."/>
            <person name="Mikhailova N."/>
            <person name="Pati A."/>
            <person name="Chen A."/>
            <person name="Palaniappan K."/>
            <person name="Hauser L."/>
            <person name="Chang Y.J."/>
            <person name="Jeffries C.D."/>
            <person name="Munk C."/>
            <person name="Kiss H."/>
            <person name="Chain P."/>
            <person name="Han C."/>
            <person name="Brettin T."/>
            <person name="Detter J.C."/>
            <person name="Schuler E."/>
            <person name="Goker M."/>
            <person name="Rohde M."/>
            <person name="Bristow J."/>
            <person name="Eisen J.A."/>
            <person name="Markowitz V."/>
            <person name="Hugenholtz P."/>
            <person name="Kyrpides N.C."/>
            <person name="Klenk H.P."/>
        </authorList>
    </citation>
    <scope>NUCLEOTIDE SEQUENCE [LARGE SCALE GENOMIC DNA]</scope>
    <source>
        <strain evidence="8 9">DSM 5692</strain>
    </source>
</reference>
<dbReference type="STRING" id="485915.Dret_1767"/>
<evidence type="ECO:0000313" key="8">
    <source>
        <dbReference type="EMBL" id="ACV69051.1"/>
    </source>
</evidence>
<feature type="transmembrane region" description="Helical" evidence="7">
    <location>
        <begin position="385"/>
        <end position="406"/>
    </location>
</feature>
<dbReference type="PRINTS" id="PR00176">
    <property type="entry name" value="NANEUSMPORT"/>
</dbReference>
<feature type="transmembrane region" description="Helical" evidence="7">
    <location>
        <begin position="426"/>
        <end position="444"/>
    </location>
</feature>
<evidence type="ECO:0000313" key="9">
    <source>
        <dbReference type="Proteomes" id="UP000001052"/>
    </source>
</evidence>
<dbReference type="OrthoDB" id="9762833at2"/>
<dbReference type="PANTHER" id="PTHR42948">
    <property type="entry name" value="TRANSPORTER"/>
    <property type="match status" value="1"/>
</dbReference>
<dbReference type="Proteomes" id="UP000001052">
    <property type="component" value="Chromosome"/>
</dbReference>
<feature type="transmembrane region" description="Helical" evidence="7">
    <location>
        <begin position="316"/>
        <end position="336"/>
    </location>
</feature>
<feature type="transmembrane region" description="Helical" evidence="7">
    <location>
        <begin position="85"/>
        <end position="109"/>
    </location>
</feature>
<dbReference type="PANTHER" id="PTHR42948:SF1">
    <property type="entry name" value="TRANSPORTER"/>
    <property type="match status" value="1"/>
</dbReference>
<evidence type="ECO:0000256" key="7">
    <source>
        <dbReference type="SAM" id="Phobius"/>
    </source>
</evidence>
<dbReference type="CDD" id="cd10334">
    <property type="entry name" value="SLC6sbd_u1"/>
    <property type="match status" value="1"/>
</dbReference>
<feature type="transmembrane region" description="Helical" evidence="7">
    <location>
        <begin position="12"/>
        <end position="31"/>
    </location>
</feature>
<dbReference type="HOGENOM" id="CLU_006855_3_3_7"/>
<protein>
    <recommendedName>
        <fullName evidence="6">Transporter</fullName>
    </recommendedName>
</protein>
<gene>
    <name evidence="8" type="ordered locus">Dret_1767</name>
</gene>
<dbReference type="RefSeq" id="WP_015752194.1">
    <property type="nucleotide sequence ID" value="NC_013223.1"/>
</dbReference>
<evidence type="ECO:0000256" key="4">
    <source>
        <dbReference type="ARBA" id="ARBA00022989"/>
    </source>
</evidence>
<keyword evidence="4 7" id="KW-1133">Transmembrane helix</keyword>
<feature type="transmembrane region" description="Helical" evidence="7">
    <location>
        <begin position="43"/>
        <end position="64"/>
    </location>
</feature>
<sequence>MAQREEWGTRVGFILAAVGSAIGLGNIWRFPYMAYENGGGAFLIPYFFAMLTAGIPIIILEFGLGHKHRGSAPLTFAKVSKNWEWIGWWQTFVAFVISVYYVAVIGWALNYVFLAFGQGWGENPGDFFFGSFLQLTDSPMKFGGIRWPIFATTLAVWVINWAVLFSGVKKGIEKANKIFMPVLFVLILIMIGRAVTLPNAADGLQWLFRPDFSAIMDYKVWTAAYGQIFFTLSVAFAIMITYSSYLPSRSDINNNGFITVFVNCGFSMLAGIMVFGVLGYMAAQQGVGVDEVVGSGVGLAFATIPKAINLLPASTLFGVLFFLALFCAGLSSMISISEACCSALMDKYGWSRKFTTSAYAIVGGLISIVFVTRGGLLVLDIVDHFINNFGIVFTGLVEVIVLAWLFKTDTIRQHVNKLSDFTIGSWWLFCLKVITPIVLGYMAIMNLIGDIKEAYGGYPGSALALYGWGVVIGIVVLSFILQATKTASVETK</sequence>
<reference evidence="9" key="1">
    <citation type="submission" date="2009-09" db="EMBL/GenBank/DDBJ databases">
        <title>The complete chromosome of Desulfohalobium retbaense DSM 5692.</title>
        <authorList>
            <consortium name="US DOE Joint Genome Institute (JGI-PGF)"/>
            <person name="Lucas S."/>
            <person name="Copeland A."/>
            <person name="Lapidus A."/>
            <person name="Glavina del Rio T."/>
            <person name="Dalin E."/>
            <person name="Tice H."/>
            <person name="Bruce D."/>
            <person name="Goodwin L."/>
            <person name="Pitluck S."/>
            <person name="Kyrpides N."/>
            <person name="Mavromatis K."/>
            <person name="Ivanova N."/>
            <person name="Mikhailova N."/>
            <person name="Munk A.C."/>
            <person name="Brettin T."/>
            <person name="Detter J.C."/>
            <person name="Han C."/>
            <person name="Tapia R."/>
            <person name="Larimer F."/>
            <person name="Land M."/>
            <person name="Hauser L."/>
            <person name="Markowitz V."/>
            <person name="Cheng J.-F."/>
            <person name="Hugenholtz P."/>
            <person name="Woyke T."/>
            <person name="Wu D."/>
            <person name="Spring S."/>
            <person name="Klenk H.-P."/>
            <person name="Eisen J.A."/>
        </authorList>
    </citation>
    <scope>NUCLEOTIDE SEQUENCE [LARGE SCALE GENOMIC DNA]</scope>
    <source>
        <strain evidence="9">DSM 5692</strain>
    </source>
</reference>
<evidence type="ECO:0000256" key="6">
    <source>
        <dbReference type="RuleBase" id="RU003732"/>
    </source>
</evidence>
<comment type="similarity">
    <text evidence="6">Belongs to the sodium:neurotransmitter symporter (SNF) (TC 2.A.22) family.</text>
</comment>
<dbReference type="GO" id="GO:0016020">
    <property type="term" value="C:membrane"/>
    <property type="evidence" value="ECO:0007669"/>
    <property type="project" value="UniProtKB-SubCell"/>
</dbReference>
<dbReference type="eggNOG" id="COG0733">
    <property type="taxonomic scope" value="Bacteria"/>
</dbReference>
<keyword evidence="2 6" id="KW-0813">Transport</keyword>
<evidence type="ECO:0000256" key="3">
    <source>
        <dbReference type="ARBA" id="ARBA00022692"/>
    </source>
</evidence>
<feature type="transmembrane region" description="Helical" evidence="7">
    <location>
        <begin position="464"/>
        <end position="483"/>
    </location>
</feature>
<keyword evidence="3 6" id="KW-0812">Transmembrane</keyword>
<proteinExistence type="inferred from homology"/>
<evidence type="ECO:0000256" key="1">
    <source>
        <dbReference type="ARBA" id="ARBA00004141"/>
    </source>
</evidence>
<keyword evidence="9" id="KW-1185">Reference proteome</keyword>
<dbReference type="AlphaFoldDB" id="C8X3Q4"/>
<feature type="transmembrane region" description="Helical" evidence="7">
    <location>
        <begin position="145"/>
        <end position="166"/>
    </location>
</feature>
<dbReference type="GO" id="GO:0015293">
    <property type="term" value="F:symporter activity"/>
    <property type="evidence" value="ECO:0007669"/>
    <property type="project" value="UniProtKB-KW"/>
</dbReference>
<feature type="transmembrane region" description="Helical" evidence="7">
    <location>
        <begin position="178"/>
        <end position="200"/>
    </location>
</feature>
<keyword evidence="5 7" id="KW-0472">Membrane</keyword>
<dbReference type="NCBIfam" id="NF037979">
    <property type="entry name" value="Na_transp"/>
    <property type="match status" value="1"/>
</dbReference>
<feature type="transmembrane region" description="Helical" evidence="7">
    <location>
        <begin position="220"/>
        <end position="245"/>
    </location>
</feature>
<dbReference type="SUPFAM" id="SSF161070">
    <property type="entry name" value="SNF-like"/>
    <property type="match status" value="1"/>
</dbReference>
<comment type="subcellular location">
    <subcellularLocation>
        <location evidence="1">Membrane</location>
        <topology evidence="1">Multi-pass membrane protein</topology>
    </subcellularLocation>
</comment>
<dbReference type="KEGG" id="drt:Dret_1767"/>
<dbReference type="InterPro" id="IPR037272">
    <property type="entry name" value="SNS_sf"/>
</dbReference>
<feature type="transmembrane region" description="Helical" evidence="7">
    <location>
        <begin position="357"/>
        <end position="379"/>
    </location>
</feature>